<comment type="caution">
    <text evidence="1">The sequence shown here is derived from an EMBL/GenBank/DDBJ whole genome shotgun (WGS) entry which is preliminary data.</text>
</comment>
<sequence>KAEALLRPQLDDSDAPEVYRIYGRAAELAGLKIRAAEAFADATFLSGHAAAALDQLTRLSQRADLDYAQRARIDARIAWLTPIVLDQRRLRANSGATGGSDDL</sequence>
<protein>
    <submittedName>
        <fullName evidence="1">Uncharacterized protein</fullName>
    </submittedName>
</protein>
<gene>
    <name evidence="1" type="ORF">B1A_01532</name>
</gene>
<feature type="non-terminal residue" evidence="1">
    <location>
        <position position="1"/>
    </location>
</feature>
<dbReference type="EMBL" id="AUZX01001160">
    <property type="protein sequence ID" value="EQD79810.1"/>
    <property type="molecule type" value="Genomic_DNA"/>
</dbReference>
<accession>T1DCJ7</accession>
<reference evidence="1" key="1">
    <citation type="submission" date="2013-08" db="EMBL/GenBank/DDBJ databases">
        <authorList>
            <person name="Mendez C."/>
            <person name="Richter M."/>
            <person name="Ferrer M."/>
            <person name="Sanchez J."/>
        </authorList>
    </citation>
    <scope>NUCLEOTIDE SEQUENCE</scope>
</reference>
<reference evidence="1" key="2">
    <citation type="journal article" date="2014" name="ISME J.">
        <title>Microbial stratification in low pH oxic and suboxic macroscopic growths along an acid mine drainage.</title>
        <authorList>
            <person name="Mendez-Garcia C."/>
            <person name="Mesa V."/>
            <person name="Sprenger R.R."/>
            <person name="Richter M."/>
            <person name="Diez M.S."/>
            <person name="Solano J."/>
            <person name="Bargiela R."/>
            <person name="Golyshina O.V."/>
            <person name="Manteca A."/>
            <person name="Ramos J.L."/>
            <person name="Gallego J.R."/>
            <person name="Llorente I."/>
            <person name="Martins Dos Santos V.A."/>
            <person name="Jensen O.N."/>
            <person name="Pelaez A.I."/>
            <person name="Sanchez J."/>
            <person name="Ferrer M."/>
        </authorList>
    </citation>
    <scope>NUCLEOTIDE SEQUENCE</scope>
</reference>
<dbReference type="AlphaFoldDB" id="T1DCJ7"/>
<organism evidence="1">
    <name type="scientific">mine drainage metagenome</name>
    <dbReference type="NCBI Taxonomy" id="410659"/>
    <lineage>
        <taxon>unclassified sequences</taxon>
        <taxon>metagenomes</taxon>
        <taxon>ecological metagenomes</taxon>
    </lineage>
</organism>
<evidence type="ECO:0000313" key="1">
    <source>
        <dbReference type="EMBL" id="EQD79810.1"/>
    </source>
</evidence>
<proteinExistence type="predicted"/>
<name>T1DCJ7_9ZZZZ</name>